<keyword evidence="1" id="KW-0472">Membrane</keyword>
<feature type="transmembrane region" description="Helical" evidence="1">
    <location>
        <begin position="97"/>
        <end position="122"/>
    </location>
</feature>
<keyword evidence="1" id="KW-1133">Transmembrane helix</keyword>
<evidence type="ECO:0000313" key="2">
    <source>
        <dbReference type="EMBL" id="PHP53791.1"/>
    </source>
</evidence>
<feature type="transmembrane region" description="Helical" evidence="1">
    <location>
        <begin position="181"/>
        <end position="206"/>
    </location>
</feature>
<dbReference type="Proteomes" id="UP000194577">
    <property type="component" value="Unassembled WGS sequence"/>
</dbReference>
<evidence type="ECO:0000256" key="1">
    <source>
        <dbReference type="SAM" id="Phobius"/>
    </source>
</evidence>
<comment type="caution">
    <text evidence="2">The sequence shown here is derived from an EMBL/GenBank/DDBJ whole genome shotgun (WGS) entry which is preliminary data.</text>
</comment>
<dbReference type="EMBL" id="MTPX02000003">
    <property type="protein sequence ID" value="PHP53791.1"/>
    <property type="molecule type" value="Genomic_DNA"/>
</dbReference>
<proteinExistence type="predicted"/>
<keyword evidence="3" id="KW-1185">Reference proteome</keyword>
<feature type="transmembrane region" description="Helical" evidence="1">
    <location>
        <begin position="142"/>
        <end position="169"/>
    </location>
</feature>
<evidence type="ECO:0008006" key="4">
    <source>
        <dbReference type="Google" id="ProtNLM"/>
    </source>
</evidence>
<gene>
    <name evidence="2" type="ORF">BW737_000210</name>
</gene>
<protein>
    <recommendedName>
        <fullName evidence="4">ABC-2 family transporter protein</fullName>
    </recommendedName>
</protein>
<reference evidence="2 3" key="1">
    <citation type="submission" date="2017-10" db="EMBL/GenBank/DDBJ databases">
        <title>Draft genome sequence of cellulolytic Actinomyces sp CtC72 isolated from cattle rumen fluid.</title>
        <authorList>
            <person name="Joshi A.J."/>
            <person name="Vasudevan G."/>
            <person name="Lanjekar V.B."/>
            <person name="Hivarkar S."/>
            <person name="Engineer A."/>
            <person name="Pore S.D."/>
            <person name="Dhakephalkar P.K."/>
            <person name="Dagar S."/>
        </authorList>
    </citation>
    <scope>NUCLEOTIDE SEQUENCE [LARGE SCALE GENOMIC DNA]</scope>
    <source>
        <strain evidence="3">CtC72</strain>
    </source>
</reference>
<evidence type="ECO:0000313" key="3">
    <source>
        <dbReference type="Proteomes" id="UP000194577"/>
    </source>
</evidence>
<organism evidence="2 3">
    <name type="scientific">Actinomyces ruminis</name>
    <dbReference type="NCBI Taxonomy" id="1937003"/>
    <lineage>
        <taxon>Bacteria</taxon>
        <taxon>Bacillati</taxon>
        <taxon>Actinomycetota</taxon>
        <taxon>Actinomycetes</taxon>
        <taxon>Actinomycetales</taxon>
        <taxon>Actinomycetaceae</taxon>
        <taxon>Actinomyces</taxon>
    </lineage>
</organism>
<feature type="transmembrane region" description="Helical" evidence="1">
    <location>
        <begin position="240"/>
        <end position="261"/>
    </location>
</feature>
<feature type="transmembrane region" description="Helical" evidence="1">
    <location>
        <begin position="45"/>
        <end position="67"/>
    </location>
</feature>
<feature type="transmembrane region" description="Helical" evidence="1">
    <location>
        <begin position="21"/>
        <end position="39"/>
    </location>
</feature>
<accession>A0ABX4MEI2</accession>
<name>A0ABX4MEI2_9ACTO</name>
<sequence>MLRTLLNEEIRFLAPIHLKMLGIFTIFGVVFVGLLALNLPIVEAFALLGAVVAFALAVPVVLIHTAVEYWQSMYGSRGYLTQAIPVRGRVLYAAKTLYAFAAGLVAGCFTIAGLLVIAWVAATSQGLSVGEILQPLRQLLDLIGIGWVVAFFVYLIVELACVIVCVAAVMSIGAQGRWNHLGFGAPVIGFVALYLVAQVLSMLLLLTVPVALELASGDVVNAWMLPDFIEAVRTGSDPTVLGLGFIAVWPLLAVVLGAWGVRAIERHTSLR</sequence>
<keyword evidence="1" id="KW-0812">Transmembrane</keyword>
<dbReference type="RefSeq" id="WP_086615853.1">
    <property type="nucleotide sequence ID" value="NZ_MTPX02000003.1"/>
</dbReference>